<dbReference type="GO" id="GO:0016020">
    <property type="term" value="C:membrane"/>
    <property type="evidence" value="ECO:0007669"/>
    <property type="project" value="TreeGrafter"/>
</dbReference>
<dbReference type="Gene3D" id="3.40.50.720">
    <property type="entry name" value="NAD(P)-binding Rossmann-like Domain"/>
    <property type="match status" value="1"/>
</dbReference>
<evidence type="ECO:0000313" key="4">
    <source>
        <dbReference type="EMBL" id="ACN17048.1"/>
    </source>
</evidence>
<dbReference type="KEGG" id="dat:HRM2_39900"/>
<organism evidence="4 5">
    <name type="scientific">Desulforapulum autotrophicum (strain ATCC 43914 / DSM 3382 / VKM B-1955 / HRM2)</name>
    <name type="common">Desulfobacterium autotrophicum</name>
    <dbReference type="NCBI Taxonomy" id="177437"/>
    <lineage>
        <taxon>Bacteria</taxon>
        <taxon>Pseudomonadati</taxon>
        <taxon>Thermodesulfobacteriota</taxon>
        <taxon>Desulfobacteria</taxon>
        <taxon>Desulfobacterales</taxon>
        <taxon>Desulfobacteraceae</taxon>
        <taxon>Desulforapulum</taxon>
    </lineage>
</organism>
<dbReference type="PRINTS" id="PR00081">
    <property type="entry name" value="GDHRDH"/>
</dbReference>
<sequence length="259" mass="28493">MKGRKNIFITGAASGIGRSTALLFAANGWYVGIVDMNTQGLGTLAVEIGKENCFSRAMDVTDPKSYQKTVDAFSERTNGTMDILFNNAGILRMGLNETIDLEQQHLTVDVNVKGMLNGIHASLPLLKRTTGSRIISMCSTSSVYGMPELAVYSASKHAVGALTEALDLEFQQYGIRVCDIKAPYIATPMVKEAGQLAHSVVSTGVNLKPEQIAALVWKAAHGNKLHWKIHYLTHIIYFLFWVLPFLKRPVIRHLCLSKK</sequence>
<dbReference type="RefSeq" id="WP_015905788.1">
    <property type="nucleotide sequence ID" value="NC_012108.1"/>
</dbReference>
<dbReference type="GO" id="GO:0004316">
    <property type="term" value="F:3-oxoacyl-[acyl-carrier-protein] reductase (NADPH) activity"/>
    <property type="evidence" value="ECO:0007669"/>
    <property type="project" value="UniProtKB-EC"/>
</dbReference>
<dbReference type="Proteomes" id="UP000000442">
    <property type="component" value="Chromosome"/>
</dbReference>
<dbReference type="eggNOG" id="COG4221">
    <property type="taxonomic scope" value="Bacteria"/>
</dbReference>
<dbReference type="InterPro" id="IPR036291">
    <property type="entry name" value="NAD(P)-bd_dom_sf"/>
</dbReference>
<dbReference type="PRINTS" id="PR00080">
    <property type="entry name" value="SDRFAMILY"/>
</dbReference>
<evidence type="ECO:0000256" key="1">
    <source>
        <dbReference type="ARBA" id="ARBA00006484"/>
    </source>
</evidence>
<dbReference type="AlphaFoldDB" id="C0QC31"/>
<evidence type="ECO:0000256" key="2">
    <source>
        <dbReference type="ARBA" id="ARBA00023002"/>
    </source>
</evidence>
<evidence type="ECO:0000313" key="5">
    <source>
        <dbReference type="Proteomes" id="UP000000442"/>
    </source>
</evidence>
<dbReference type="HOGENOM" id="CLU_010194_2_1_7"/>
<proteinExistence type="inferred from homology"/>
<keyword evidence="2 4" id="KW-0560">Oxidoreductase</keyword>
<dbReference type="SUPFAM" id="SSF51735">
    <property type="entry name" value="NAD(P)-binding Rossmann-fold domains"/>
    <property type="match status" value="1"/>
</dbReference>
<name>C0QC31_DESAH</name>
<dbReference type="InterPro" id="IPR002347">
    <property type="entry name" value="SDR_fam"/>
</dbReference>
<dbReference type="EC" id="1.1.1.100" evidence="4"/>
<keyword evidence="5" id="KW-1185">Reference proteome</keyword>
<evidence type="ECO:0000256" key="3">
    <source>
        <dbReference type="RuleBase" id="RU000363"/>
    </source>
</evidence>
<dbReference type="Pfam" id="PF00106">
    <property type="entry name" value="adh_short"/>
    <property type="match status" value="1"/>
</dbReference>
<protein>
    <submittedName>
        <fullName evidence="4">FabG8</fullName>
        <ecNumber evidence="4">1.1.1.100</ecNumber>
    </submittedName>
</protein>
<dbReference type="EMBL" id="CP001087">
    <property type="protein sequence ID" value="ACN17048.1"/>
    <property type="molecule type" value="Genomic_DNA"/>
</dbReference>
<comment type="similarity">
    <text evidence="1 3">Belongs to the short-chain dehydrogenases/reductases (SDR) family.</text>
</comment>
<dbReference type="PANTHER" id="PTHR44196">
    <property type="entry name" value="DEHYDROGENASE/REDUCTASE SDR FAMILY MEMBER 7B"/>
    <property type="match status" value="1"/>
</dbReference>
<accession>C0QC31</accession>
<dbReference type="PANTHER" id="PTHR44196:SF1">
    <property type="entry name" value="DEHYDROGENASE_REDUCTASE SDR FAMILY MEMBER 7B"/>
    <property type="match status" value="1"/>
</dbReference>
<gene>
    <name evidence="4" type="primary">fabG8</name>
    <name evidence="4" type="ordered locus">HRM2_39900</name>
</gene>
<reference evidence="4 5" key="1">
    <citation type="journal article" date="2009" name="Environ. Microbiol.">
        <title>Genome sequence of Desulfobacterium autotrophicum HRM2, a marine sulfate reducer oxidizing organic carbon completely to carbon dioxide.</title>
        <authorList>
            <person name="Strittmatter A.W."/>
            <person name="Liesegang H."/>
            <person name="Rabus R."/>
            <person name="Decker I."/>
            <person name="Amann J."/>
            <person name="Andres S."/>
            <person name="Henne A."/>
            <person name="Fricke W.F."/>
            <person name="Martinez-Arias R."/>
            <person name="Bartels D."/>
            <person name="Goesmann A."/>
            <person name="Krause L."/>
            <person name="Puehler A."/>
            <person name="Klenk H.P."/>
            <person name="Richter M."/>
            <person name="Schuler M."/>
            <person name="Gloeckner F.O."/>
            <person name="Meyerdierks A."/>
            <person name="Gottschalk G."/>
            <person name="Amann R."/>
        </authorList>
    </citation>
    <scope>NUCLEOTIDE SEQUENCE [LARGE SCALE GENOMIC DNA]</scope>
    <source>
        <strain evidence="5">ATCC 43914 / DSM 3382 / HRM2</strain>
    </source>
</reference>
<dbReference type="OrthoDB" id="5419864at2"/>
<dbReference type="NCBIfam" id="NF006123">
    <property type="entry name" value="PRK08267.1"/>
    <property type="match status" value="1"/>
</dbReference>
<dbReference type="STRING" id="177437.HRM2_39900"/>